<dbReference type="GO" id="GO:0006355">
    <property type="term" value="P:regulation of DNA-templated transcription"/>
    <property type="evidence" value="ECO:0007669"/>
    <property type="project" value="InterPro"/>
</dbReference>
<dbReference type="Proteomes" id="UP000293289">
    <property type="component" value="Unassembled WGS sequence"/>
</dbReference>
<sequence length="540" mass="56886">MTSSSALDAGRAAAAERRWSDAHELLARVDATDGLAASDLEVLATVALLRGEPAASVDALSRAYEGHLAGEDTAGAARSAGWLALDLIELGDFTRSVVWAKRAMRVADAMAEPGAMAGFVRLAPAVAQLGSGNPEEARQEFEAVLTIAEQHDDRELAAVTRLGLGKTLIETGASAEGFRCFDRAMTAVAAGDVAPVSAGVISCALISDAIMAFDLERAGEWTSVLDRWCRDQPELITFSGQRHALQAALLLIRGAWAEASTAVELALSRFRAGDYRAVYGAPYQLAELGRLRGAFHSAEESYRRAGESGWEPQPGLALLQLALGRTHRAQDEIRRSAAGADPFTRRFLLPAVVEIEVAAGDVDAARRAVDELRAAGRSTPTPMLAATVAAAEARMQLAAGDPSAALGAAHDATRAWQSIGAPYERARCMVTAGRALLDLGDRDAAHAEFRGARDVFAALGADPALAELADLMGDRRAGVLTARELEVLRLVSTGLTNRAIGARLSLSEKTVARHLSNIFGKLGLSTRAAATAYAYENGLV</sequence>
<dbReference type="EMBL" id="SGWY01000001">
    <property type="protein sequence ID" value="RZS68535.1"/>
    <property type="molecule type" value="Genomic_DNA"/>
</dbReference>
<dbReference type="PANTHER" id="PTHR43214:SF43">
    <property type="entry name" value="TWO-COMPONENT RESPONSE REGULATOR"/>
    <property type="match status" value="1"/>
</dbReference>
<dbReference type="OrthoDB" id="27092at2"/>
<dbReference type="InterPro" id="IPR036388">
    <property type="entry name" value="WH-like_DNA-bd_sf"/>
</dbReference>
<feature type="domain" description="HTH luxR-type" evidence="2">
    <location>
        <begin position="473"/>
        <end position="538"/>
    </location>
</feature>
<dbReference type="GO" id="GO:0003677">
    <property type="term" value="F:DNA binding"/>
    <property type="evidence" value="ECO:0007669"/>
    <property type="project" value="UniProtKB-KW"/>
</dbReference>
<dbReference type="SMART" id="SM00421">
    <property type="entry name" value="HTH_LUXR"/>
    <property type="match status" value="1"/>
</dbReference>
<dbReference type="Gene3D" id="1.10.10.10">
    <property type="entry name" value="Winged helix-like DNA-binding domain superfamily/Winged helix DNA-binding domain"/>
    <property type="match status" value="1"/>
</dbReference>
<proteinExistence type="predicted"/>
<keyword evidence="4" id="KW-1185">Reference proteome</keyword>
<evidence type="ECO:0000256" key="1">
    <source>
        <dbReference type="ARBA" id="ARBA00023125"/>
    </source>
</evidence>
<name>A0A4Q7MJR7_9MICO</name>
<dbReference type="InterPro" id="IPR000792">
    <property type="entry name" value="Tscrpt_reg_LuxR_C"/>
</dbReference>
<dbReference type="CDD" id="cd06170">
    <property type="entry name" value="LuxR_C_like"/>
    <property type="match status" value="1"/>
</dbReference>
<dbReference type="AlphaFoldDB" id="A0A4Q7MJR7"/>
<dbReference type="PRINTS" id="PR00038">
    <property type="entry name" value="HTHLUXR"/>
</dbReference>
<dbReference type="PROSITE" id="PS50043">
    <property type="entry name" value="HTH_LUXR_2"/>
    <property type="match status" value="1"/>
</dbReference>
<evidence type="ECO:0000313" key="3">
    <source>
        <dbReference type="EMBL" id="RZS68535.1"/>
    </source>
</evidence>
<dbReference type="InterPro" id="IPR016032">
    <property type="entry name" value="Sig_transdc_resp-reg_C-effctor"/>
</dbReference>
<dbReference type="PANTHER" id="PTHR43214">
    <property type="entry name" value="TWO-COMPONENT RESPONSE REGULATOR"/>
    <property type="match status" value="1"/>
</dbReference>
<dbReference type="RefSeq" id="WP_130351833.1">
    <property type="nucleotide sequence ID" value="NZ_SGWY01000001.1"/>
</dbReference>
<dbReference type="Pfam" id="PF00196">
    <property type="entry name" value="GerE"/>
    <property type="match status" value="1"/>
</dbReference>
<keyword evidence="1" id="KW-0238">DNA-binding</keyword>
<reference evidence="3 4" key="1">
    <citation type="submission" date="2019-02" db="EMBL/GenBank/DDBJ databases">
        <title>Genomic Encyclopedia of Type Strains, Phase IV (KMG-IV): sequencing the most valuable type-strain genomes for metagenomic binning, comparative biology and taxonomic classification.</title>
        <authorList>
            <person name="Goeker M."/>
        </authorList>
    </citation>
    <scope>NUCLEOTIDE SEQUENCE [LARGE SCALE GENOMIC DNA]</scope>
    <source>
        <strain evidence="3 4">DSM 43045</strain>
    </source>
</reference>
<gene>
    <name evidence="3" type="ORF">EV187_0965</name>
</gene>
<dbReference type="Gene3D" id="1.25.40.10">
    <property type="entry name" value="Tetratricopeptide repeat domain"/>
    <property type="match status" value="1"/>
</dbReference>
<dbReference type="PROSITE" id="PS00622">
    <property type="entry name" value="HTH_LUXR_1"/>
    <property type="match status" value="1"/>
</dbReference>
<accession>A0A4Q7MJR7</accession>
<dbReference type="InterPro" id="IPR039420">
    <property type="entry name" value="WalR-like"/>
</dbReference>
<comment type="caution">
    <text evidence="3">The sequence shown here is derived from an EMBL/GenBank/DDBJ whole genome shotgun (WGS) entry which is preliminary data.</text>
</comment>
<organism evidence="3 4">
    <name type="scientific">Agromyces ramosus</name>
    <dbReference type="NCBI Taxonomy" id="33879"/>
    <lineage>
        <taxon>Bacteria</taxon>
        <taxon>Bacillati</taxon>
        <taxon>Actinomycetota</taxon>
        <taxon>Actinomycetes</taxon>
        <taxon>Micrococcales</taxon>
        <taxon>Microbacteriaceae</taxon>
        <taxon>Agromyces</taxon>
    </lineage>
</organism>
<evidence type="ECO:0000259" key="2">
    <source>
        <dbReference type="PROSITE" id="PS50043"/>
    </source>
</evidence>
<dbReference type="SUPFAM" id="SSF48452">
    <property type="entry name" value="TPR-like"/>
    <property type="match status" value="1"/>
</dbReference>
<dbReference type="SUPFAM" id="SSF46894">
    <property type="entry name" value="C-terminal effector domain of the bipartite response regulators"/>
    <property type="match status" value="1"/>
</dbReference>
<dbReference type="InterPro" id="IPR011990">
    <property type="entry name" value="TPR-like_helical_dom_sf"/>
</dbReference>
<evidence type="ECO:0000313" key="4">
    <source>
        <dbReference type="Proteomes" id="UP000293289"/>
    </source>
</evidence>
<protein>
    <submittedName>
        <fullName evidence="3">Regulatory LuxR family protein</fullName>
    </submittedName>
</protein>